<name>A0AAE4CDD2_9ACTN</name>
<protein>
    <submittedName>
        <fullName evidence="2">Uncharacterized protein</fullName>
    </submittedName>
</protein>
<feature type="compositionally biased region" description="Basic and acidic residues" evidence="1">
    <location>
        <begin position="55"/>
        <end position="65"/>
    </location>
</feature>
<dbReference type="Proteomes" id="UP001183643">
    <property type="component" value="Unassembled WGS sequence"/>
</dbReference>
<sequence length="74" mass="8386">MSDRRKRLVWLRDRLDTELESAEGRDVAALSRELRAVLVEIDSIPDAASNAPADEIAKRREERRRAAAQRAASE</sequence>
<proteinExistence type="predicted"/>
<comment type="caution">
    <text evidence="2">The sequence shown here is derived from an EMBL/GenBank/DDBJ whole genome shotgun (WGS) entry which is preliminary data.</text>
</comment>
<dbReference type="AlphaFoldDB" id="A0AAE4CDD2"/>
<accession>A0AAE4CDD2</accession>
<dbReference type="EMBL" id="JAVDYB010000001">
    <property type="protein sequence ID" value="MDR7278924.1"/>
    <property type="molecule type" value="Genomic_DNA"/>
</dbReference>
<gene>
    <name evidence="2" type="ORF">J2S41_005702</name>
</gene>
<keyword evidence="3" id="KW-1185">Reference proteome</keyword>
<dbReference type="RefSeq" id="WP_310372134.1">
    <property type="nucleotide sequence ID" value="NZ_JAVDYB010000001.1"/>
</dbReference>
<evidence type="ECO:0000313" key="3">
    <source>
        <dbReference type="Proteomes" id="UP001183643"/>
    </source>
</evidence>
<organism evidence="2 3">
    <name type="scientific">Catenuloplanes atrovinosus</name>
    <dbReference type="NCBI Taxonomy" id="137266"/>
    <lineage>
        <taxon>Bacteria</taxon>
        <taxon>Bacillati</taxon>
        <taxon>Actinomycetota</taxon>
        <taxon>Actinomycetes</taxon>
        <taxon>Micromonosporales</taxon>
        <taxon>Micromonosporaceae</taxon>
        <taxon>Catenuloplanes</taxon>
    </lineage>
</organism>
<feature type="region of interest" description="Disordered" evidence="1">
    <location>
        <begin position="49"/>
        <end position="74"/>
    </location>
</feature>
<evidence type="ECO:0000313" key="2">
    <source>
        <dbReference type="EMBL" id="MDR7278924.1"/>
    </source>
</evidence>
<evidence type="ECO:0000256" key="1">
    <source>
        <dbReference type="SAM" id="MobiDB-lite"/>
    </source>
</evidence>
<reference evidence="2" key="1">
    <citation type="submission" date="2023-07" db="EMBL/GenBank/DDBJ databases">
        <title>Sequencing the genomes of 1000 actinobacteria strains.</title>
        <authorList>
            <person name="Klenk H.-P."/>
        </authorList>
    </citation>
    <scope>NUCLEOTIDE SEQUENCE</scope>
    <source>
        <strain evidence="2">DSM 44707</strain>
    </source>
</reference>